<dbReference type="PRINTS" id="PR00922">
    <property type="entry name" value="DADACBPTASE3"/>
</dbReference>
<dbReference type="SUPFAM" id="SSF56601">
    <property type="entry name" value="beta-lactamase/transpeptidase-like"/>
    <property type="match status" value="1"/>
</dbReference>
<dbReference type="GO" id="GO:0004185">
    <property type="term" value="F:serine-type carboxypeptidase activity"/>
    <property type="evidence" value="ECO:0007669"/>
    <property type="project" value="InterPro"/>
</dbReference>
<comment type="similarity">
    <text evidence="1">Belongs to the peptidase S13 family.</text>
</comment>
<keyword evidence="2" id="KW-0378">Hydrolase</keyword>
<dbReference type="STRING" id="1945662.B0A89_11995"/>
<evidence type="ECO:0000313" key="5">
    <source>
        <dbReference type="Proteomes" id="UP000193017"/>
    </source>
</evidence>
<name>A0A1W6CZE8_9RHOB</name>
<dbReference type="PANTHER" id="PTHR30023">
    <property type="entry name" value="D-ALANYL-D-ALANINE CARBOXYPEPTIDASE"/>
    <property type="match status" value="1"/>
</dbReference>
<dbReference type="PANTHER" id="PTHR30023:SF0">
    <property type="entry name" value="PENICILLIN-SENSITIVE CARBOXYPEPTIDASE A"/>
    <property type="match status" value="1"/>
</dbReference>
<evidence type="ECO:0000256" key="3">
    <source>
        <dbReference type="SAM" id="SignalP"/>
    </source>
</evidence>
<dbReference type="InterPro" id="IPR000667">
    <property type="entry name" value="Peptidase_S13"/>
</dbReference>
<evidence type="ECO:0000256" key="2">
    <source>
        <dbReference type="ARBA" id="ARBA00022801"/>
    </source>
</evidence>
<dbReference type="GO" id="GO:0006508">
    <property type="term" value="P:proteolysis"/>
    <property type="evidence" value="ECO:0007669"/>
    <property type="project" value="InterPro"/>
</dbReference>
<dbReference type="GO" id="GO:0000270">
    <property type="term" value="P:peptidoglycan metabolic process"/>
    <property type="evidence" value="ECO:0007669"/>
    <property type="project" value="TreeGrafter"/>
</dbReference>
<sequence>MRRRGFLAGALAAVAAPAIADPAPRRPAPRPAPSPGALLAQARLGAARLAFAVMDPATGAVVMAQDGAQPMPPASTLKMVTALYALDQLGAQHRFATRVLRQGDTLVLAGGGDPELDTAALAALAADAVRAARGWTPARLAVWGGALPRAAQIAAGQDAQLAYNPAVSGMILNFNRVHLGWRCDSGCALTFEARGQGRSPRAFSIGGAVRAGGGSWRHQDGGQGEQWDIPRAALGRTGGRWLPVRLPEAYAGDVFQTLARAEGMALPAAEMLDRPPEGVEIARLDSRPLAQILRAMLEHSNNLTAEVVGLAASGAPDRAASAAAMGGWLAASGAGAALLADHSGLSADSRIAPETLVRLLARPDFAAALRPLLNVDPLREALGASSGGDGRGGAPLVSGKTGTLNFVSNLAGYAAAPGGADRVFAVMIADPPRRAATEGMDLPPGVLDWTGRAKRLQRDLVAAACRPPALPAQAPLPAEI</sequence>
<dbReference type="AlphaFoldDB" id="A0A1W6CZE8"/>
<dbReference type="RefSeq" id="WP_085378354.1">
    <property type="nucleotide sequence ID" value="NZ_CP020612.1"/>
</dbReference>
<reference evidence="4 5" key="1">
    <citation type="submission" date="2017-03" db="EMBL/GenBank/DDBJ databases">
        <title>Genome sequence of Paracoccus contaminans isolated from a water microcosm.</title>
        <authorList>
            <person name="Aurass P."/>
            <person name="Karste S."/>
            <person name="Trost E."/>
            <person name="Glaeser S.P."/>
            <person name="Kaempfer P."/>
            <person name="Flieger A."/>
        </authorList>
    </citation>
    <scope>NUCLEOTIDE SEQUENCE [LARGE SCALE GENOMIC DNA]</scope>
    <source>
        <strain evidence="5">RKI 16-01929T\LMG 29738T\CCM 8701T\CIP 111112T</strain>
    </source>
</reference>
<dbReference type="InterPro" id="IPR012338">
    <property type="entry name" value="Beta-lactam/transpept-like"/>
</dbReference>
<accession>A0A1W6CZE8</accession>
<evidence type="ECO:0008006" key="6">
    <source>
        <dbReference type="Google" id="ProtNLM"/>
    </source>
</evidence>
<evidence type="ECO:0000313" key="4">
    <source>
        <dbReference type="EMBL" id="ARJ70237.1"/>
    </source>
</evidence>
<dbReference type="Proteomes" id="UP000193017">
    <property type="component" value="Chromosome"/>
</dbReference>
<keyword evidence="5" id="KW-1185">Reference proteome</keyword>
<feature type="signal peptide" evidence="3">
    <location>
        <begin position="1"/>
        <end position="20"/>
    </location>
</feature>
<feature type="chain" id="PRO_5013139821" description="D-alanyl-D-alanine carboxypeptidase/D-alanyl-D-alanine-endopeptidase" evidence="3">
    <location>
        <begin position="21"/>
        <end position="480"/>
    </location>
</feature>
<dbReference type="EMBL" id="CP020612">
    <property type="protein sequence ID" value="ARJ70237.1"/>
    <property type="molecule type" value="Genomic_DNA"/>
</dbReference>
<dbReference type="Gene3D" id="3.40.710.10">
    <property type="entry name" value="DD-peptidase/beta-lactamase superfamily"/>
    <property type="match status" value="2"/>
</dbReference>
<dbReference type="OrthoDB" id="5372081at2"/>
<evidence type="ECO:0000256" key="1">
    <source>
        <dbReference type="ARBA" id="ARBA00006096"/>
    </source>
</evidence>
<dbReference type="KEGG" id="pcon:B0A89_11995"/>
<proteinExistence type="inferred from homology"/>
<dbReference type="Pfam" id="PF02113">
    <property type="entry name" value="Peptidase_S13"/>
    <property type="match status" value="2"/>
</dbReference>
<keyword evidence="3" id="KW-0732">Signal</keyword>
<gene>
    <name evidence="4" type="ORF">B0A89_11995</name>
</gene>
<protein>
    <recommendedName>
        <fullName evidence="6">D-alanyl-D-alanine carboxypeptidase/D-alanyl-D-alanine-endopeptidase</fullName>
    </recommendedName>
</protein>
<organism evidence="4 5">
    <name type="scientific">Paracoccus contaminans</name>
    <dbReference type="NCBI Taxonomy" id="1945662"/>
    <lineage>
        <taxon>Bacteria</taxon>
        <taxon>Pseudomonadati</taxon>
        <taxon>Pseudomonadota</taxon>
        <taxon>Alphaproteobacteria</taxon>
        <taxon>Rhodobacterales</taxon>
        <taxon>Paracoccaceae</taxon>
        <taxon>Paracoccus</taxon>
    </lineage>
</organism>